<evidence type="ECO:0000256" key="7">
    <source>
        <dbReference type="ARBA" id="ARBA00022525"/>
    </source>
</evidence>
<comment type="caution">
    <text evidence="16">The sequence shown here is derived from an EMBL/GenBank/DDBJ whole genome shotgun (WGS) entry which is preliminary data.</text>
</comment>
<dbReference type="PROSITE" id="PS51257">
    <property type="entry name" value="PROKAR_LIPOPROTEIN"/>
    <property type="match status" value="1"/>
</dbReference>
<dbReference type="InterPro" id="IPR011050">
    <property type="entry name" value="Pectin_lyase_fold/virulence"/>
</dbReference>
<evidence type="ECO:0000256" key="11">
    <source>
        <dbReference type="ARBA" id="ARBA00023237"/>
    </source>
</evidence>
<dbReference type="EMBL" id="QHKO01000008">
    <property type="protein sequence ID" value="RAL20726.1"/>
    <property type="molecule type" value="Genomic_DNA"/>
</dbReference>
<name>A0A328C5Y3_9DELT</name>
<evidence type="ECO:0000256" key="13">
    <source>
        <dbReference type="SAM" id="MobiDB-lite"/>
    </source>
</evidence>
<evidence type="ECO:0000256" key="10">
    <source>
        <dbReference type="ARBA" id="ARBA00023136"/>
    </source>
</evidence>
<dbReference type="GO" id="GO:0005576">
    <property type="term" value="C:extracellular region"/>
    <property type="evidence" value="ECO:0007669"/>
    <property type="project" value="UniProtKB-SubCell"/>
</dbReference>
<comment type="subcellular location">
    <subcellularLocation>
        <location evidence="2">Cell envelope</location>
    </subcellularLocation>
    <subcellularLocation>
        <location evidence="3">Cell outer membrane</location>
    </subcellularLocation>
    <subcellularLocation>
        <location evidence="1">Cell projection</location>
        <location evidence="1">Cilium</location>
    </subcellularLocation>
    <subcellularLocation>
        <location evidence="4">Cytoplasm</location>
    </subcellularLocation>
    <subcellularLocation>
        <location evidence="5">Secreted</location>
    </subcellularLocation>
</comment>
<keyword evidence="17" id="KW-1185">Reference proteome</keyword>
<evidence type="ECO:0000259" key="15">
    <source>
        <dbReference type="Pfam" id="PF22544"/>
    </source>
</evidence>
<keyword evidence="12" id="KW-0966">Cell projection</keyword>
<keyword evidence="7" id="KW-0964">Secreted</keyword>
<accession>A0A328C5Y3</accession>
<dbReference type="AlphaFoldDB" id="A0A328C5Y3"/>
<dbReference type="SUPFAM" id="SSF51126">
    <property type="entry name" value="Pectin lyase-like"/>
    <property type="match status" value="1"/>
</dbReference>
<dbReference type="Proteomes" id="UP000249169">
    <property type="component" value="Unassembled WGS sequence"/>
</dbReference>
<keyword evidence="9" id="KW-0969">Cilium</keyword>
<evidence type="ECO:0000256" key="8">
    <source>
        <dbReference type="ARBA" id="ARBA00022729"/>
    </source>
</evidence>
<evidence type="ECO:0000256" key="12">
    <source>
        <dbReference type="ARBA" id="ARBA00023273"/>
    </source>
</evidence>
<evidence type="ECO:0000256" key="9">
    <source>
        <dbReference type="ARBA" id="ARBA00023069"/>
    </source>
</evidence>
<evidence type="ECO:0000256" key="1">
    <source>
        <dbReference type="ARBA" id="ARBA00004138"/>
    </source>
</evidence>
<keyword evidence="11" id="KW-0998">Cell outer membrane</keyword>
<feature type="domain" description="HYDIN/VesB/CFA65-like Ig-like" evidence="15">
    <location>
        <begin position="77"/>
        <end position="170"/>
    </location>
</feature>
<dbReference type="OrthoDB" id="5478414at2"/>
<organism evidence="16 17">
    <name type="scientific">Lujinxingia litoralis</name>
    <dbReference type="NCBI Taxonomy" id="2211119"/>
    <lineage>
        <taxon>Bacteria</taxon>
        <taxon>Deltaproteobacteria</taxon>
        <taxon>Bradymonadales</taxon>
        <taxon>Lujinxingiaceae</taxon>
        <taxon>Lujinxingia</taxon>
    </lineage>
</organism>
<feature type="compositionally biased region" description="Acidic residues" evidence="13">
    <location>
        <begin position="45"/>
        <end position="71"/>
    </location>
</feature>
<dbReference type="PANTHER" id="PTHR11319:SF35">
    <property type="entry name" value="OUTER MEMBRANE PROTEIN PMPC-RELATED"/>
    <property type="match status" value="1"/>
</dbReference>
<dbReference type="InterPro" id="IPR053879">
    <property type="entry name" value="HYDIN_VesB_CFA65-like_Ig"/>
</dbReference>
<evidence type="ECO:0000256" key="3">
    <source>
        <dbReference type="ARBA" id="ARBA00004442"/>
    </source>
</evidence>
<proteinExistence type="predicted"/>
<keyword evidence="8 14" id="KW-0732">Signal</keyword>
<evidence type="ECO:0000256" key="6">
    <source>
        <dbReference type="ARBA" id="ARBA00022490"/>
    </source>
</evidence>
<dbReference type="Pfam" id="PF22544">
    <property type="entry name" value="HYDIN_VesB_CFA65-like_Ig"/>
    <property type="match status" value="1"/>
</dbReference>
<evidence type="ECO:0000256" key="2">
    <source>
        <dbReference type="ARBA" id="ARBA00004196"/>
    </source>
</evidence>
<dbReference type="RefSeq" id="WP_111730818.1">
    <property type="nucleotide sequence ID" value="NZ_QHKO01000008.1"/>
</dbReference>
<evidence type="ECO:0000256" key="14">
    <source>
        <dbReference type="SAM" id="SignalP"/>
    </source>
</evidence>
<feature type="region of interest" description="Disordered" evidence="13">
    <location>
        <begin position="30"/>
        <end position="71"/>
    </location>
</feature>
<evidence type="ECO:0000256" key="5">
    <source>
        <dbReference type="ARBA" id="ARBA00004613"/>
    </source>
</evidence>
<gene>
    <name evidence="16" type="ORF">DL240_15525</name>
</gene>
<reference evidence="16 17" key="1">
    <citation type="submission" date="2018-05" db="EMBL/GenBank/DDBJ databases">
        <title>Lujinxingia marina gen. nov. sp. nov., a new facultative anaerobic member of the class Deltaproteobacteria, and proposal of Lujinxingaceae fam. nov.</title>
        <authorList>
            <person name="Li C.-M."/>
        </authorList>
    </citation>
    <scope>NUCLEOTIDE SEQUENCE [LARGE SCALE GENOMIC DNA]</scope>
    <source>
        <strain evidence="16 17">B210</strain>
    </source>
</reference>
<evidence type="ECO:0000256" key="4">
    <source>
        <dbReference type="ARBA" id="ARBA00004496"/>
    </source>
</evidence>
<dbReference type="PANTHER" id="PTHR11319">
    <property type="entry name" value="G PROTEIN-COUPLED RECEPTOR-RELATED"/>
    <property type="match status" value="1"/>
</dbReference>
<keyword evidence="10" id="KW-0472">Membrane</keyword>
<dbReference type="NCBIfam" id="TIGR01376">
    <property type="entry name" value="POMP_repeat"/>
    <property type="match status" value="2"/>
</dbReference>
<protein>
    <recommendedName>
        <fullName evidence="15">HYDIN/VesB/CFA65-like Ig-like domain-containing protein</fullName>
    </recommendedName>
</protein>
<dbReference type="GO" id="GO:0009279">
    <property type="term" value="C:cell outer membrane"/>
    <property type="evidence" value="ECO:0007669"/>
    <property type="project" value="UniProtKB-SubCell"/>
</dbReference>
<sequence length="885" mass="88966">MKRVKSKSLGAVAGLLAVIAVGCAGDGTPLLQDEDTGDPIVTDTEIPDVDASDAGDPDVDPSDADDPDADADIAIGPILELGDDLSLSAMVDEVVTAELDVANSGDQPLALQVSTSNPALEVTPAHAEIAPGQASALAVTAECTRAGFFTYLISVSSNDPQSSDAQVQVELTCEAIPLGQLSLSARGLPAGQSFAATVTGPGGFEQAVTGPIALPDLDPGDYRVSFADVAVTPAIYRADAVDVSVSADAGAVAQADYIAAEGTLALSFGLPAGNAASFKVVDALGQNAGEFSTNGPGGATVELAPGNYRVRLAGSAPVDTWGNPLEFEGLEQDVQVASEQTTSFSIHAYLPTLVRTAVDGAPGSLRAIVGAVNAGSTVSFAPGVGTLTLGAPALLIDRALTLEGRGIGQTVLRGDGSAGLFEINAPDEVSFQDMTLSHGAADDEGGAIRAQSPVSLLSVSFEDNSAARGGALALAVSQATAVAIDVRFLRNSATGHGGALYADASLELEDALFEGNSAGNDGGALFANSGGCQALTLERALFTENQAGAHGGGVRSACAATVVNTTFDGNSAAQRGGAYYQFDGAATLSFVTITRNRAAEGAGLASYGDSATSVDLLATILAGNSPTGNDLNELSIATTGGPNPVSSSGYNYIGRTSTGAFTAAPTDTLSTGVALPLPVLGLADNGGFSPTAAVAPAFIAALSLPASACLNAAGQPLTLDQRAQTRPDGAFCTAGAWEAQGAGGSEDFEAHNLIGSSYSGGSFVGNQGVTWSYSNARNETTFPIEGKGILLQFNGSLGATGIPGGVDTLLLDVRKAFTSGTARTLEVYINGELVGQTQPFGEVSGADATVHTLELRDLGVSGAFDLELRNPGGSAQLVIDNLRWR</sequence>
<evidence type="ECO:0000313" key="16">
    <source>
        <dbReference type="EMBL" id="RAL20726.1"/>
    </source>
</evidence>
<keyword evidence="6" id="KW-0963">Cytoplasm</keyword>
<feature type="signal peptide" evidence="14">
    <location>
        <begin position="1"/>
        <end position="24"/>
    </location>
</feature>
<feature type="chain" id="PRO_5016456447" description="HYDIN/VesB/CFA65-like Ig-like domain-containing protein" evidence="14">
    <location>
        <begin position="25"/>
        <end position="885"/>
    </location>
</feature>
<dbReference type="GO" id="GO:0005737">
    <property type="term" value="C:cytoplasm"/>
    <property type="evidence" value="ECO:0007669"/>
    <property type="project" value="UniProtKB-SubCell"/>
</dbReference>
<dbReference type="InterPro" id="IPR013783">
    <property type="entry name" value="Ig-like_fold"/>
</dbReference>
<dbReference type="Gene3D" id="2.60.40.10">
    <property type="entry name" value="Immunoglobulins"/>
    <property type="match status" value="1"/>
</dbReference>
<evidence type="ECO:0000313" key="17">
    <source>
        <dbReference type="Proteomes" id="UP000249169"/>
    </source>
</evidence>
<dbReference type="InterPro" id="IPR003368">
    <property type="entry name" value="POMP_repeat"/>
</dbReference>
<dbReference type="Pfam" id="PF02415">
    <property type="entry name" value="Chlam_PMP"/>
    <property type="match status" value="2"/>
</dbReference>